<dbReference type="eggNOG" id="COG2249">
    <property type="taxonomic scope" value="Bacteria"/>
</dbReference>
<dbReference type="GO" id="GO:0005829">
    <property type="term" value="C:cytosol"/>
    <property type="evidence" value="ECO:0007669"/>
    <property type="project" value="TreeGrafter"/>
</dbReference>
<dbReference type="GO" id="GO:0003955">
    <property type="term" value="F:NAD(P)H dehydrogenase (quinone) activity"/>
    <property type="evidence" value="ECO:0007669"/>
    <property type="project" value="TreeGrafter"/>
</dbReference>
<keyword evidence="2" id="KW-0560">Oxidoreductase</keyword>
<dbReference type="Proteomes" id="UP000001982">
    <property type="component" value="Chromosome"/>
</dbReference>
<dbReference type="SUPFAM" id="SSF52218">
    <property type="entry name" value="Flavoproteins"/>
    <property type="match status" value="1"/>
</dbReference>
<sequence length="192" mass="21587">MSKRVLVLVGNPKDKSFSNHLAKVYVNAAEKHCEVRLFRLCDMQFNPDLAVGYHDKQALEPCLLAFQQALVWSEHLVIITPIWWGAIPAKLKGLFDRTLLPNFAFKYQAGKSIPIKLLKGKTSRLIMTMDTPPWYYWLVQGAPALKQLKTATLAFCGFKSVKSNMLGPIINSSEAARDKWIKAIAQLGRAAE</sequence>
<name>Q12N93_SHEDO</name>
<protein>
    <submittedName>
        <fullName evidence="4">NAD(P)H dehydrogenase (Quinone)</fullName>
    </submittedName>
</protein>
<dbReference type="KEGG" id="sdn:Sden_1799"/>
<proteinExistence type="inferred from homology"/>
<evidence type="ECO:0000313" key="4">
    <source>
        <dbReference type="EMBL" id="ABE55083.1"/>
    </source>
</evidence>
<dbReference type="AlphaFoldDB" id="Q12N93"/>
<dbReference type="Pfam" id="PF02525">
    <property type="entry name" value="Flavodoxin_2"/>
    <property type="match status" value="1"/>
</dbReference>
<evidence type="ECO:0000313" key="5">
    <source>
        <dbReference type="Proteomes" id="UP000001982"/>
    </source>
</evidence>
<gene>
    <name evidence="4" type="ordered locus">Sden_1799</name>
</gene>
<dbReference type="EMBL" id="CP000302">
    <property type="protein sequence ID" value="ABE55083.1"/>
    <property type="molecule type" value="Genomic_DNA"/>
</dbReference>
<dbReference type="InterPro" id="IPR051545">
    <property type="entry name" value="NAD(P)H_dehydrogenase_qn"/>
</dbReference>
<accession>Q12N93</accession>
<dbReference type="InterPro" id="IPR029039">
    <property type="entry name" value="Flavoprotein-like_sf"/>
</dbReference>
<dbReference type="HOGENOM" id="CLU_058643_1_0_6"/>
<evidence type="ECO:0000256" key="2">
    <source>
        <dbReference type="ARBA" id="ARBA00023002"/>
    </source>
</evidence>
<dbReference type="PANTHER" id="PTHR10204">
    <property type="entry name" value="NAD P H OXIDOREDUCTASE-RELATED"/>
    <property type="match status" value="1"/>
</dbReference>
<dbReference type="Gene3D" id="3.40.50.360">
    <property type="match status" value="1"/>
</dbReference>
<organism evidence="4 5">
    <name type="scientific">Shewanella denitrificans (strain OS217 / ATCC BAA-1090 / DSM 15013)</name>
    <dbReference type="NCBI Taxonomy" id="318161"/>
    <lineage>
        <taxon>Bacteria</taxon>
        <taxon>Pseudomonadati</taxon>
        <taxon>Pseudomonadota</taxon>
        <taxon>Gammaproteobacteria</taxon>
        <taxon>Alteromonadales</taxon>
        <taxon>Shewanellaceae</taxon>
        <taxon>Shewanella</taxon>
    </lineage>
</organism>
<dbReference type="PANTHER" id="PTHR10204:SF34">
    <property type="entry name" value="NAD(P)H DEHYDROGENASE [QUINONE] 1 ISOFORM 1"/>
    <property type="match status" value="1"/>
</dbReference>
<dbReference type="OrthoDB" id="9798454at2"/>
<evidence type="ECO:0000256" key="1">
    <source>
        <dbReference type="ARBA" id="ARBA00006252"/>
    </source>
</evidence>
<feature type="domain" description="Flavodoxin-like fold" evidence="3">
    <location>
        <begin position="3"/>
        <end position="184"/>
    </location>
</feature>
<evidence type="ECO:0000259" key="3">
    <source>
        <dbReference type="Pfam" id="PF02525"/>
    </source>
</evidence>
<keyword evidence="5" id="KW-1185">Reference proteome</keyword>
<dbReference type="RefSeq" id="WP_011496240.1">
    <property type="nucleotide sequence ID" value="NC_007954.1"/>
</dbReference>
<comment type="similarity">
    <text evidence="1">Belongs to the NAD(P)H dehydrogenase (quinone) family.</text>
</comment>
<dbReference type="STRING" id="318161.Sden_1799"/>
<dbReference type="InterPro" id="IPR003680">
    <property type="entry name" value="Flavodoxin_fold"/>
</dbReference>
<reference evidence="4 5" key="1">
    <citation type="submission" date="2006-03" db="EMBL/GenBank/DDBJ databases">
        <title>Complete sequence of Shewanella denitrificans OS217.</title>
        <authorList>
            <consortium name="US DOE Joint Genome Institute"/>
            <person name="Copeland A."/>
            <person name="Lucas S."/>
            <person name="Lapidus A."/>
            <person name="Barry K."/>
            <person name="Detter J.C."/>
            <person name="Glavina del Rio T."/>
            <person name="Hammon N."/>
            <person name="Israni S."/>
            <person name="Dalin E."/>
            <person name="Tice H."/>
            <person name="Pitluck S."/>
            <person name="Brettin T."/>
            <person name="Bruce D."/>
            <person name="Han C."/>
            <person name="Tapia R."/>
            <person name="Gilna P."/>
            <person name="Kiss H."/>
            <person name="Schmutz J."/>
            <person name="Larimer F."/>
            <person name="Land M."/>
            <person name="Hauser L."/>
            <person name="Kyrpides N."/>
            <person name="Lykidis A."/>
            <person name="Richardson P."/>
        </authorList>
    </citation>
    <scope>NUCLEOTIDE SEQUENCE [LARGE SCALE GENOMIC DNA]</scope>
    <source>
        <strain evidence="5">OS217 / ATCC BAA-1090 / DSM 15013</strain>
    </source>
</reference>